<organism evidence="9 10">
    <name type="scientific">Marinigracilibium pacificum</name>
    <dbReference type="NCBI Taxonomy" id="2729599"/>
    <lineage>
        <taxon>Bacteria</taxon>
        <taxon>Pseudomonadati</taxon>
        <taxon>Bacteroidota</taxon>
        <taxon>Cytophagia</taxon>
        <taxon>Cytophagales</taxon>
        <taxon>Flammeovirgaceae</taxon>
        <taxon>Marinigracilibium</taxon>
    </lineage>
</organism>
<dbReference type="Proteomes" id="UP000559010">
    <property type="component" value="Unassembled WGS sequence"/>
</dbReference>
<dbReference type="GO" id="GO:0005829">
    <property type="term" value="C:cytosol"/>
    <property type="evidence" value="ECO:0007669"/>
    <property type="project" value="TreeGrafter"/>
</dbReference>
<evidence type="ECO:0000259" key="8">
    <source>
        <dbReference type="SMART" id="SM01011"/>
    </source>
</evidence>
<dbReference type="SMART" id="SM01011">
    <property type="entry name" value="AMP_N"/>
    <property type="match status" value="1"/>
</dbReference>
<evidence type="ECO:0000256" key="3">
    <source>
        <dbReference type="ARBA" id="ARBA00008766"/>
    </source>
</evidence>
<comment type="cofactor">
    <cofactor evidence="2">
        <name>Mn(2+)</name>
        <dbReference type="ChEBI" id="CHEBI:29035"/>
    </cofactor>
</comment>
<dbReference type="InterPro" id="IPR052433">
    <property type="entry name" value="X-Pro_dipept-like"/>
</dbReference>
<keyword evidence="5" id="KW-0479">Metal-binding</keyword>
<evidence type="ECO:0000256" key="2">
    <source>
        <dbReference type="ARBA" id="ARBA00001936"/>
    </source>
</evidence>
<gene>
    <name evidence="9" type="ORF">HH304_18340</name>
</gene>
<dbReference type="RefSeq" id="WP_169684739.1">
    <property type="nucleotide sequence ID" value="NZ_JABBNU010000012.1"/>
</dbReference>
<name>A0A848J4F3_9BACT</name>
<evidence type="ECO:0000256" key="6">
    <source>
        <dbReference type="ARBA" id="ARBA00022801"/>
    </source>
</evidence>
<comment type="catalytic activity">
    <reaction evidence="1">
        <text>Release of any N-terminal amino acid, including proline, that is linked to proline, even from a dipeptide or tripeptide.</text>
        <dbReference type="EC" id="3.4.11.9"/>
    </reaction>
</comment>
<dbReference type="EMBL" id="JABBNU010000012">
    <property type="protein sequence ID" value="NMM50375.1"/>
    <property type="molecule type" value="Genomic_DNA"/>
</dbReference>
<evidence type="ECO:0000256" key="7">
    <source>
        <dbReference type="ARBA" id="ARBA00023211"/>
    </source>
</evidence>
<dbReference type="GO" id="GO:0006508">
    <property type="term" value="P:proteolysis"/>
    <property type="evidence" value="ECO:0007669"/>
    <property type="project" value="TreeGrafter"/>
</dbReference>
<dbReference type="EC" id="3.4.11.9" evidence="4"/>
<dbReference type="InterPro" id="IPR000994">
    <property type="entry name" value="Pept_M24"/>
</dbReference>
<evidence type="ECO:0000256" key="1">
    <source>
        <dbReference type="ARBA" id="ARBA00001424"/>
    </source>
</evidence>
<dbReference type="Gene3D" id="3.40.350.10">
    <property type="entry name" value="Creatinase/prolidase N-terminal domain"/>
    <property type="match status" value="1"/>
</dbReference>
<dbReference type="Gene3D" id="3.90.230.10">
    <property type="entry name" value="Creatinase/methionine aminopeptidase superfamily"/>
    <property type="match status" value="1"/>
</dbReference>
<comment type="similarity">
    <text evidence="3">Belongs to the peptidase M24B family.</text>
</comment>
<evidence type="ECO:0000313" key="10">
    <source>
        <dbReference type="Proteomes" id="UP000559010"/>
    </source>
</evidence>
<keyword evidence="10" id="KW-1185">Reference proteome</keyword>
<reference evidence="9 10" key="1">
    <citation type="submission" date="2020-04" db="EMBL/GenBank/DDBJ databases">
        <title>Flammeovirgaceae bacterium KN852 isolated from deep sea.</title>
        <authorList>
            <person name="Zhang D.-C."/>
        </authorList>
    </citation>
    <scope>NUCLEOTIDE SEQUENCE [LARGE SCALE GENOMIC DNA]</scope>
    <source>
        <strain evidence="9 10">KN852</strain>
    </source>
</reference>
<evidence type="ECO:0000256" key="4">
    <source>
        <dbReference type="ARBA" id="ARBA00012574"/>
    </source>
</evidence>
<keyword evidence="9" id="KW-0031">Aminopeptidase</keyword>
<dbReference type="SUPFAM" id="SSF53092">
    <property type="entry name" value="Creatinase/prolidase N-terminal domain"/>
    <property type="match status" value="1"/>
</dbReference>
<dbReference type="Pfam" id="PF00557">
    <property type="entry name" value="Peptidase_M24"/>
    <property type="match status" value="1"/>
</dbReference>
<dbReference type="GO" id="GO:0070006">
    <property type="term" value="F:metalloaminopeptidase activity"/>
    <property type="evidence" value="ECO:0007669"/>
    <property type="project" value="InterPro"/>
</dbReference>
<keyword evidence="9" id="KW-0645">Protease</keyword>
<comment type="caution">
    <text evidence="9">The sequence shown here is derived from an EMBL/GenBank/DDBJ whole genome shotgun (WGS) entry which is preliminary data.</text>
</comment>
<protein>
    <recommendedName>
        <fullName evidence="4">Xaa-Pro aminopeptidase</fullName>
        <ecNumber evidence="4">3.4.11.9</ecNumber>
    </recommendedName>
</protein>
<dbReference type="InterPro" id="IPR007865">
    <property type="entry name" value="Aminopep_P_N"/>
</dbReference>
<keyword evidence="6" id="KW-0378">Hydrolase</keyword>
<dbReference type="CDD" id="cd01087">
    <property type="entry name" value="Prolidase"/>
    <property type="match status" value="1"/>
</dbReference>
<feature type="domain" description="Aminopeptidase P N-terminal" evidence="8">
    <location>
        <begin position="2"/>
        <end position="129"/>
    </location>
</feature>
<dbReference type="PANTHER" id="PTHR43226:SF4">
    <property type="entry name" value="XAA-PRO AMINOPEPTIDASE 3"/>
    <property type="match status" value="1"/>
</dbReference>
<proteinExistence type="inferred from homology"/>
<evidence type="ECO:0000256" key="5">
    <source>
        <dbReference type="ARBA" id="ARBA00022723"/>
    </source>
</evidence>
<keyword evidence="7" id="KW-0464">Manganese</keyword>
<dbReference type="Pfam" id="PF05195">
    <property type="entry name" value="AMP_N"/>
    <property type="match status" value="1"/>
</dbReference>
<dbReference type="InterPro" id="IPR029149">
    <property type="entry name" value="Creatin/AminoP/Spt16_N"/>
</dbReference>
<dbReference type="GO" id="GO:0030145">
    <property type="term" value="F:manganese ion binding"/>
    <property type="evidence" value="ECO:0007669"/>
    <property type="project" value="InterPro"/>
</dbReference>
<dbReference type="InterPro" id="IPR036005">
    <property type="entry name" value="Creatinase/aminopeptidase-like"/>
</dbReference>
<sequence length="457" mass="51561">MFQPDTYTTRRKELRQKVSDGIILLIGNEDSSMNYKDNHYHFRQDSSFLYFFGLDLQNLVAVIDENGQAILFGDDFTIDQIIWTGKQPSMHECGSKVGVQNTKPLRELTHYLSSKKKVHFLPPYRPEQAIKLAEWLSIPLNKVSEHKSVELIRAIVSLREIKTDEEIIEIEKAVNTTVKMHTAAIKYGKPGIKESEVVAKVHAEAIADGGNLSFPIIGTINGNTLHTYYHGNTIQDGDLFLCDSGAETSMRYAGDMTRTFPVGPKYTSRQKEIYDIVLNAHLTAIEALKPGVLFKDIHLLACKTLVDGLKQINLMQGDTEEAVANGAHTMFFQCGLGHMMGLDVHDMENLGEQYVGYTNDLTKSTEFGLKSLRLGKALKKGFVLTVEPGIYIIPDLIDLWSKTKKNEEFINYGNLQKYRDFGGIRIEDDFLITEKGYKLLGKPLARTTEEIEDLKRS</sequence>
<evidence type="ECO:0000313" key="9">
    <source>
        <dbReference type="EMBL" id="NMM50375.1"/>
    </source>
</evidence>
<dbReference type="PANTHER" id="PTHR43226">
    <property type="entry name" value="XAA-PRO AMINOPEPTIDASE 3"/>
    <property type="match status" value="1"/>
</dbReference>
<dbReference type="AlphaFoldDB" id="A0A848J4F3"/>
<accession>A0A848J4F3</accession>
<dbReference type="SUPFAM" id="SSF55920">
    <property type="entry name" value="Creatinase/aminopeptidase"/>
    <property type="match status" value="1"/>
</dbReference>